<dbReference type="Gramene" id="Psat07G0698300-T1">
    <property type="protein sequence ID" value="KAI5392401.1"/>
    <property type="gene ID" value="KIW84_076983"/>
</dbReference>
<sequence length="133" mass="15684">MSNNRNLSQALAAEMAMTEETTVVAEMKVAQKRRWPQKWRCSRRWRMGGNTDGKPYMCLPSAKDAWEVFKGTYFDIQNSSQIFGLKSKLWHAKQGERSVTSYYNELLTPWQELDLCYDDNLRCIEDNIMFLKR</sequence>
<evidence type="ECO:0000313" key="2">
    <source>
        <dbReference type="Proteomes" id="UP001058974"/>
    </source>
</evidence>
<name>A0A9D4W188_PEA</name>
<comment type="caution">
    <text evidence="1">The sequence shown here is derived from an EMBL/GenBank/DDBJ whole genome shotgun (WGS) entry which is preliminary data.</text>
</comment>
<keyword evidence="2" id="KW-1185">Reference proteome</keyword>
<protein>
    <recommendedName>
        <fullName evidence="3">Retrotransposon gag domain-containing protein</fullName>
    </recommendedName>
</protein>
<evidence type="ECO:0008006" key="3">
    <source>
        <dbReference type="Google" id="ProtNLM"/>
    </source>
</evidence>
<organism evidence="1 2">
    <name type="scientific">Pisum sativum</name>
    <name type="common">Garden pea</name>
    <name type="synonym">Lathyrus oleraceus</name>
    <dbReference type="NCBI Taxonomy" id="3888"/>
    <lineage>
        <taxon>Eukaryota</taxon>
        <taxon>Viridiplantae</taxon>
        <taxon>Streptophyta</taxon>
        <taxon>Embryophyta</taxon>
        <taxon>Tracheophyta</taxon>
        <taxon>Spermatophyta</taxon>
        <taxon>Magnoliopsida</taxon>
        <taxon>eudicotyledons</taxon>
        <taxon>Gunneridae</taxon>
        <taxon>Pentapetalae</taxon>
        <taxon>rosids</taxon>
        <taxon>fabids</taxon>
        <taxon>Fabales</taxon>
        <taxon>Fabaceae</taxon>
        <taxon>Papilionoideae</taxon>
        <taxon>50 kb inversion clade</taxon>
        <taxon>NPAAA clade</taxon>
        <taxon>Hologalegina</taxon>
        <taxon>IRL clade</taxon>
        <taxon>Fabeae</taxon>
        <taxon>Lathyrus</taxon>
    </lineage>
</organism>
<dbReference type="EMBL" id="JAMSHJ010000007">
    <property type="protein sequence ID" value="KAI5392401.1"/>
    <property type="molecule type" value="Genomic_DNA"/>
</dbReference>
<gene>
    <name evidence="1" type="ORF">KIW84_076983</name>
</gene>
<evidence type="ECO:0000313" key="1">
    <source>
        <dbReference type="EMBL" id="KAI5392401.1"/>
    </source>
</evidence>
<reference evidence="1 2" key="1">
    <citation type="journal article" date="2022" name="Nat. Genet.">
        <title>Improved pea reference genome and pan-genome highlight genomic features and evolutionary characteristics.</title>
        <authorList>
            <person name="Yang T."/>
            <person name="Liu R."/>
            <person name="Luo Y."/>
            <person name="Hu S."/>
            <person name="Wang D."/>
            <person name="Wang C."/>
            <person name="Pandey M.K."/>
            <person name="Ge S."/>
            <person name="Xu Q."/>
            <person name="Li N."/>
            <person name="Li G."/>
            <person name="Huang Y."/>
            <person name="Saxena R.K."/>
            <person name="Ji Y."/>
            <person name="Li M."/>
            <person name="Yan X."/>
            <person name="He Y."/>
            <person name="Liu Y."/>
            <person name="Wang X."/>
            <person name="Xiang C."/>
            <person name="Varshney R.K."/>
            <person name="Ding H."/>
            <person name="Gao S."/>
            <person name="Zong X."/>
        </authorList>
    </citation>
    <scope>NUCLEOTIDE SEQUENCE [LARGE SCALE GENOMIC DNA]</scope>
    <source>
        <strain evidence="1 2">cv. Zhongwan 6</strain>
    </source>
</reference>
<accession>A0A9D4W188</accession>
<dbReference type="AlphaFoldDB" id="A0A9D4W188"/>
<proteinExistence type="predicted"/>
<dbReference type="Proteomes" id="UP001058974">
    <property type="component" value="Chromosome 7"/>
</dbReference>